<feature type="domain" description="Methyltransferase type 11" evidence="4">
    <location>
        <begin position="50"/>
        <end position="145"/>
    </location>
</feature>
<reference evidence="5" key="4">
    <citation type="submission" date="2022-09" db="EMBL/GenBank/DDBJ databases">
        <title>Rouxiella aceris sp. nov., isolated from tree sap and emended description of the genus Rhouxiella.</title>
        <authorList>
            <person name="Kim I.S."/>
        </authorList>
    </citation>
    <scope>NUCLEOTIDE SEQUENCE</scope>
    <source>
        <strain evidence="5">SAP-2</strain>
    </source>
</reference>
<dbReference type="PANTHER" id="PTHR44942:SF4">
    <property type="entry name" value="METHYLTRANSFERASE TYPE 11 DOMAIN-CONTAINING PROTEIN"/>
    <property type="match status" value="1"/>
</dbReference>
<proteinExistence type="inferred from homology"/>
<reference evidence="5" key="3">
    <citation type="submission" date="2020-11" db="EMBL/GenBank/DDBJ databases">
        <authorList>
            <person name="Lee S.D."/>
        </authorList>
    </citation>
    <scope>NUCLEOTIDE SEQUENCE</scope>
    <source>
        <strain evidence="5">SAP-2</strain>
    </source>
</reference>
<dbReference type="AlphaFoldDB" id="A0AA40WY87"/>
<sequence>MDNKNSHTQSVSQQFSPNAHNYLTSKVHAQGADLEKLATLLGPFSDAVVVDLGCGAGHASFTAARFAKKVIAYDLSAEMLKVVEHAAADKGLTNIEVQQGYAEVLPFADASVDIVISRYSAHHWHDVGRALREVRRILKPGGKVVMMDTCSPGHPVLDIYLQTVEKLRDTSHVRSYSTGEWLQMFNDAGLSIGQLGTDRLTLEFSSWVARLKTPQHFVVAIRELQKVMSDEVTHYFAIQAEGTFETDTVFIEAGKSR</sequence>
<evidence type="ECO:0000313" key="5">
    <source>
        <dbReference type="EMBL" id="MBF6635153.1"/>
    </source>
</evidence>
<dbReference type="Gene3D" id="3.40.50.150">
    <property type="entry name" value="Vaccinia Virus protein VP39"/>
    <property type="match status" value="1"/>
</dbReference>
<reference evidence="6 7" key="2">
    <citation type="journal article" date="2017" name="Int. J. Syst. Evol. Microbiol.">
        <title>Rouxiella badensis sp. nov. and Rouxiella silvae sp. nov. isolated from peat bog soil in Germany and emendation of the genus description.</title>
        <authorList>
            <person name="Le Fleche-Mateos A."/>
            <person name="Kugler J.H."/>
            <person name="Hansen S.H."/>
            <person name="Syldatk C."/>
            <person name="Hausmann R."/>
            <person name="Lomprez F."/>
            <person name="Vandenbogaert M."/>
            <person name="Manuguerra J.C."/>
            <person name="Grimont P.A."/>
        </authorList>
    </citation>
    <scope>NUCLEOTIDE SEQUENCE [LARGE SCALE GENOMIC DNA]</scope>
    <source>
        <strain evidence="6 7">213</strain>
    </source>
</reference>
<evidence type="ECO:0000256" key="1">
    <source>
        <dbReference type="ARBA" id="ARBA00008361"/>
    </source>
</evidence>
<comment type="similarity">
    <text evidence="1">Belongs to the methyltransferase superfamily.</text>
</comment>
<comment type="caution">
    <text evidence="5">The sequence shown here is derived from an EMBL/GenBank/DDBJ whole genome shotgun (WGS) entry which is preliminary data.</text>
</comment>
<keyword evidence="2 5" id="KW-0489">Methyltransferase</keyword>
<dbReference type="InterPro" id="IPR013216">
    <property type="entry name" value="Methyltransf_11"/>
</dbReference>
<evidence type="ECO:0000313" key="7">
    <source>
        <dbReference type="Proteomes" id="UP000192722"/>
    </source>
</evidence>
<dbReference type="CDD" id="cd02440">
    <property type="entry name" value="AdoMet_MTases"/>
    <property type="match status" value="1"/>
</dbReference>
<dbReference type="Pfam" id="PF08241">
    <property type="entry name" value="Methyltransf_11"/>
    <property type="match status" value="1"/>
</dbReference>
<keyword evidence="7" id="KW-1185">Reference proteome</keyword>
<name>A0AA40WY87_9GAMM</name>
<accession>A0AA40WY87</accession>
<protein>
    <submittedName>
        <fullName evidence="5">Methyltransferase domain-containing protein</fullName>
    </submittedName>
    <submittedName>
        <fullName evidence="6">SAM-dependent methyltransferase</fullName>
    </submittedName>
</protein>
<dbReference type="InterPro" id="IPR051052">
    <property type="entry name" value="Diverse_substrate_MTase"/>
</dbReference>
<keyword evidence="3" id="KW-0808">Transferase</keyword>
<dbReference type="GO" id="GO:0032259">
    <property type="term" value="P:methylation"/>
    <property type="evidence" value="ECO:0007669"/>
    <property type="project" value="UniProtKB-KW"/>
</dbReference>
<evidence type="ECO:0000313" key="8">
    <source>
        <dbReference type="Proteomes" id="UP000705283"/>
    </source>
</evidence>
<dbReference type="GO" id="GO:0008757">
    <property type="term" value="F:S-adenosylmethionine-dependent methyltransferase activity"/>
    <property type="evidence" value="ECO:0007669"/>
    <property type="project" value="InterPro"/>
</dbReference>
<dbReference type="PANTHER" id="PTHR44942">
    <property type="entry name" value="METHYLTRANSF_11 DOMAIN-CONTAINING PROTEIN"/>
    <property type="match status" value="1"/>
</dbReference>
<dbReference type="Proteomes" id="UP000192722">
    <property type="component" value="Unassembled WGS sequence"/>
</dbReference>
<evidence type="ECO:0000259" key="4">
    <source>
        <dbReference type="Pfam" id="PF08241"/>
    </source>
</evidence>
<evidence type="ECO:0000256" key="2">
    <source>
        <dbReference type="ARBA" id="ARBA00022603"/>
    </source>
</evidence>
<organism evidence="5 8">
    <name type="scientific">Rouxiella silvae</name>
    <dbReference type="NCBI Taxonomy" id="1646373"/>
    <lineage>
        <taxon>Bacteria</taxon>
        <taxon>Pseudomonadati</taxon>
        <taxon>Pseudomonadota</taxon>
        <taxon>Gammaproteobacteria</taxon>
        <taxon>Enterobacterales</taxon>
        <taxon>Yersiniaceae</taxon>
        <taxon>Rouxiella</taxon>
    </lineage>
</organism>
<evidence type="ECO:0000313" key="6">
    <source>
        <dbReference type="EMBL" id="ORJ22418.1"/>
    </source>
</evidence>
<reference evidence="6" key="1">
    <citation type="submission" date="2016-12" db="EMBL/GenBank/DDBJ databases">
        <authorList>
            <person name="Le Fleche-Mateos A."/>
        </authorList>
    </citation>
    <scope>NUCLEOTIDE SEQUENCE</scope>
    <source>
        <strain evidence="6">213</strain>
    </source>
</reference>
<dbReference type="EMBL" id="JADMKS010000001">
    <property type="protein sequence ID" value="MBF6635153.1"/>
    <property type="molecule type" value="Genomic_DNA"/>
</dbReference>
<dbReference type="SUPFAM" id="SSF53335">
    <property type="entry name" value="S-adenosyl-L-methionine-dependent methyltransferases"/>
    <property type="match status" value="1"/>
</dbReference>
<gene>
    <name evidence="6" type="ORF">BS639_05115</name>
    <name evidence="5" type="ORF">ITX54_00520</name>
</gene>
<evidence type="ECO:0000256" key="3">
    <source>
        <dbReference type="ARBA" id="ARBA00022679"/>
    </source>
</evidence>
<dbReference type="RefSeq" id="WP_055776619.1">
    <property type="nucleotide sequence ID" value="NZ_CBCSCF010000002.1"/>
</dbReference>
<dbReference type="EMBL" id="MRWD01000008">
    <property type="protein sequence ID" value="ORJ22418.1"/>
    <property type="molecule type" value="Genomic_DNA"/>
</dbReference>
<dbReference type="Proteomes" id="UP000705283">
    <property type="component" value="Unassembled WGS sequence"/>
</dbReference>
<dbReference type="InterPro" id="IPR029063">
    <property type="entry name" value="SAM-dependent_MTases_sf"/>
</dbReference>